<evidence type="ECO:0000313" key="2">
    <source>
        <dbReference type="Proteomes" id="UP000621510"/>
    </source>
</evidence>
<dbReference type="Proteomes" id="UP000621510">
    <property type="component" value="Unassembled WGS sequence"/>
</dbReference>
<dbReference type="EMBL" id="JAERRG010000088">
    <property type="protein sequence ID" value="MBL1121013.1"/>
    <property type="molecule type" value="Genomic_DNA"/>
</dbReference>
<organism evidence="1 2">
    <name type="scientific">Streptomyces endocoffeicus</name>
    <dbReference type="NCBI Taxonomy" id="2898945"/>
    <lineage>
        <taxon>Bacteria</taxon>
        <taxon>Bacillati</taxon>
        <taxon>Actinomycetota</taxon>
        <taxon>Actinomycetes</taxon>
        <taxon>Kitasatosporales</taxon>
        <taxon>Streptomycetaceae</taxon>
        <taxon>Streptomyces</taxon>
    </lineage>
</organism>
<sequence>MDSGDGWMLHAGDAYFFHGEVDRANLRSTPGLRLFQFLADTERGKRLRNQHRLLELARESGDEITIFSAHDPVELRRHESATPPWQPHQSAFSTRFPALLPGPVYRLGRLVTRNPRS</sequence>
<dbReference type="RefSeq" id="WP_201858754.1">
    <property type="nucleotide sequence ID" value="NZ_JAERRG010000088.1"/>
</dbReference>
<proteinExistence type="predicted"/>
<accession>A0ABS1Q8L3</accession>
<gene>
    <name evidence="1" type="ORF">JK364_53620</name>
</gene>
<reference evidence="1 2" key="1">
    <citation type="submission" date="2021-01" db="EMBL/GenBank/DDBJ databases">
        <title>WGS of actinomycetes isolated from Thailand.</title>
        <authorList>
            <person name="Thawai C."/>
        </authorList>
    </citation>
    <scope>NUCLEOTIDE SEQUENCE [LARGE SCALE GENOMIC DNA]</scope>
    <source>
        <strain evidence="1 2">CA3R110</strain>
    </source>
</reference>
<protein>
    <submittedName>
        <fullName evidence="1">Uncharacterized protein</fullName>
    </submittedName>
</protein>
<keyword evidence="2" id="KW-1185">Reference proteome</keyword>
<evidence type="ECO:0000313" key="1">
    <source>
        <dbReference type="EMBL" id="MBL1121013.1"/>
    </source>
</evidence>
<name>A0ABS1Q8L3_9ACTN</name>
<comment type="caution">
    <text evidence="1">The sequence shown here is derived from an EMBL/GenBank/DDBJ whole genome shotgun (WGS) entry which is preliminary data.</text>
</comment>